<evidence type="ECO:0000259" key="5">
    <source>
        <dbReference type="Pfam" id="PF03422"/>
    </source>
</evidence>
<dbReference type="Gene3D" id="2.60.40.1180">
    <property type="entry name" value="Golgi alpha-mannosidase II"/>
    <property type="match status" value="1"/>
</dbReference>
<evidence type="ECO:0000313" key="9">
    <source>
        <dbReference type="EMBL" id="AOW10546.1"/>
    </source>
</evidence>
<feature type="signal peptide" evidence="4">
    <location>
        <begin position="1"/>
        <end position="20"/>
    </location>
</feature>
<dbReference type="PANTHER" id="PTHR40088">
    <property type="entry name" value="PECTATE LYASE (EUROFUNG)"/>
    <property type="match status" value="1"/>
</dbReference>
<dbReference type="CDD" id="cd04084">
    <property type="entry name" value="CBM6_xylanase-like"/>
    <property type="match status" value="1"/>
</dbReference>
<dbReference type="Pfam" id="PF07602">
    <property type="entry name" value="DUF1565"/>
    <property type="match status" value="1"/>
</dbReference>
<dbReference type="SMART" id="SM00710">
    <property type="entry name" value="PbH1"/>
    <property type="match status" value="5"/>
</dbReference>
<dbReference type="KEGG" id="fgl:EM308_14135"/>
<dbReference type="InterPro" id="IPR011050">
    <property type="entry name" value="Pectin_lyase_fold/virulence"/>
</dbReference>
<dbReference type="InterPro" id="IPR008979">
    <property type="entry name" value="Galactose-bd-like_sf"/>
</dbReference>
<dbReference type="Gene3D" id="2.160.20.10">
    <property type="entry name" value="Single-stranded right-handed beta-helix, Pectin lyase-like"/>
    <property type="match status" value="2"/>
</dbReference>
<dbReference type="SUPFAM" id="SSF51126">
    <property type="entry name" value="Pectin lyase-like"/>
    <property type="match status" value="1"/>
</dbReference>
<dbReference type="InterPro" id="IPR011459">
    <property type="entry name" value="DUF1565"/>
</dbReference>
<evidence type="ECO:0000259" key="8">
    <source>
        <dbReference type="Pfam" id="PF21258"/>
    </source>
</evidence>
<comment type="subcellular location">
    <subcellularLocation>
        <location evidence="1">Secreted</location>
    </subcellularLocation>
</comment>
<dbReference type="Pfam" id="PF13229">
    <property type="entry name" value="Beta_helix"/>
    <property type="match status" value="1"/>
</dbReference>
<feature type="domain" description="CBM6" evidence="5">
    <location>
        <begin position="218"/>
        <end position="307"/>
    </location>
</feature>
<dbReference type="PANTHER" id="PTHR40088:SF2">
    <property type="entry name" value="SECRETED SUGAR HYDROLASE"/>
    <property type="match status" value="1"/>
</dbReference>
<dbReference type="InterPro" id="IPR052052">
    <property type="entry name" value="Polysaccharide_Lyase_9"/>
</dbReference>
<evidence type="ECO:0000256" key="3">
    <source>
        <dbReference type="ARBA" id="ARBA00022729"/>
    </source>
</evidence>
<evidence type="ECO:0008006" key="11">
    <source>
        <dbReference type="Google" id="ProtNLM"/>
    </source>
</evidence>
<dbReference type="RefSeq" id="WP_051877755.1">
    <property type="nucleotide sequence ID" value="NZ_CP017479.1"/>
</dbReference>
<dbReference type="GO" id="GO:0005576">
    <property type="term" value="C:extracellular region"/>
    <property type="evidence" value="ECO:0007669"/>
    <property type="project" value="UniProtKB-SubCell"/>
</dbReference>
<dbReference type="InterPro" id="IPR049169">
    <property type="entry name" value="Glyco_hydro_120_ins"/>
</dbReference>
<dbReference type="InterPro" id="IPR012334">
    <property type="entry name" value="Pectin_lyas_fold"/>
</dbReference>
<gene>
    <name evidence="9" type="ORF">EM308_14135</name>
</gene>
<organism evidence="9 10">
    <name type="scientific">Flavobacterium gilvum</name>
    <dbReference type="NCBI Taxonomy" id="1492737"/>
    <lineage>
        <taxon>Bacteria</taxon>
        <taxon>Pseudomonadati</taxon>
        <taxon>Bacteroidota</taxon>
        <taxon>Flavobacteriia</taxon>
        <taxon>Flavobacteriales</taxon>
        <taxon>Flavobacteriaceae</taxon>
        <taxon>Flavobacterium</taxon>
    </lineage>
</organism>
<dbReference type="AlphaFoldDB" id="A0AAC9I500"/>
<keyword evidence="3 4" id="KW-0732">Signal</keyword>
<evidence type="ECO:0000256" key="1">
    <source>
        <dbReference type="ARBA" id="ARBA00004613"/>
    </source>
</evidence>
<reference evidence="9 10" key="1">
    <citation type="submission" date="2016-10" db="EMBL/GenBank/DDBJ databases">
        <title>Flavobacterium gilvum sp. nov., isolated from stream water.</title>
        <authorList>
            <person name="Shin S.-K."/>
            <person name="Cho Y.-J."/>
            <person name="Yi H."/>
        </authorList>
    </citation>
    <scope>NUCLEOTIDE SEQUENCE [LARGE SCALE GENOMIC DNA]</scope>
    <source>
        <strain evidence="9 10">EM1308</strain>
    </source>
</reference>
<feature type="domain" description="Glycoside hydrolase 120 insertion" evidence="8">
    <location>
        <begin position="101"/>
        <end position="172"/>
    </location>
</feature>
<dbReference type="InterPro" id="IPR006626">
    <property type="entry name" value="PbH1"/>
</dbReference>
<name>A0AAC9I500_9FLAO</name>
<dbReference type="EMBL" id="CP017479">
    <property type="protein sequence ID" value="AOW10546.1"/>
    <property type="molecule type" value="Genomic_DNA"/>
</dbReference>
<protein>
    <recommendedName>
        <fullName evidence="11">CBM6 domain-containing protein</fullName>
    </recommendedName>
</protein>
<evidence type="ECO:0000256" key="4">
    <source>
        <dbReference type="SAM" id="SignalP"/>
    </source>
</evidence>
<accession>A0AAC9I500</accession>
<keyword evidence="2" id="KW-0964">Secreted</keyword>
<dbReference type="Gene3D" id="2.60.120.260">
    <property type="entry name" value="Galactose-binding domain-like"/>
    <property type="match status" value="1"/>
</dbReference>
<evidence type="ECO:0000259" key="6">
    <source>
        <dbReference type="Pfam" id="PF07602"/>
    </source>
</evidence>
<dbReference type="InterPro" id="IPR013780">
    <property type="entry name" value="Glyco_hydro_b"/>
</dbReference>
<dbReference type="GO" id="GO:0016837">
    <property type="term" value="F:carbon-oxygen lyase activity, acting on polysaccharides"/>
    <property type="evidence" value="ECO:0007669"/>
    <property type="project" value="TreeGrafter"/>
</dbReference>
<evidence type="ECO:0000313" key="10">
    <source>
        <dbReference type="Proteomes" id="UP000175968"/>
    </source>
</evidence>
<dbReference type="Pfam" id="PF03422">
    <property type="entry name" value="CBM_6"/>
    <property type="match status" value="1"/>
</dbReference>
<dbReference type="Proteomes" id="UP000175968">
    <property type="component" value="Chromosome"/>
</dbReference>
<evidence type="ECO:0000259" key="7">
    <source>
        <dbReference type="Pfam" id="PF13229"/>
    </source>
</evidence>
<dbReference type="Pfam" id="PF21258">
    <property type="entry name" value="Glyco_hydro_120_ins"/>
    <property type="match status" value="1"/>
</dbReference>
<evidence type="ECO:0000256" key="2">
    <source>
        <dbReference type="ARBA" id="ARBA00022525"/>
    </source>
</evidence>
<feature type="domain" description="Right handed beta helix" evidence="7">
    <location>
        <begin position="450"/>
        <end position="576"/>
    </location>
</feature>
<keyword evidence="10" id="KW-1185">Reference proteome</keyword>
<dbReference type="InterPro" id="IPR039448">
    <property type="entry name" value="Beta_helix"/>
</dbReference>
<feature type="chain" id="PRO_5042012009" description="CBM6 domain-containing protein" evidence="4">
    <location>
        <begin position="21"/>
        <end position="760"/>
    </location>
</feature>
<sequence length="760" mass="84085">MKKTVLKIVFAFCVTSAATAQTVYHVSATSGSDVNKGLKVKPFKTIMAAAKVAKPGDVITVHSGIYREQITPPRGGTSKEKCITYQAAPGEHVVITGSESVKGWEKVQNDTWKLTLPNSFFGTTNPFDEQLYGSWYYGNGKPNHTGSVYLNGKRIRETFSLYEVLKPTENKPYFYAEADGNGGPVLMNFEWVHPAGGKQMTSKEASVEGGDQSVDVDNHWGFGYLKDGSILHFDGVDFGAGTDMLFFQAATLAKGGTVEMHLGNPSGELLGYTDVTNTGDWLKYSVFNIKLLRKLSGKQNICFVIKAPKLKSDGKTTIWAQFPNGINPNTESVEISVRPQVFYPDKTGINYITVRGFILENAATNWAPPSAEQPGLIGTRWGKGWVIENNIIRNSRCSGISLGRSTFGHAHHYQKLPPRVYPEPNAGQTEKQLIDYFENASWTKEEAGFHTIRNNQIYECGQAGIVGCSGGSFSLIEGNDIHDICIDETFTGWEQAGIKLHFAIDAVIRNNHIYRTIRGIWLDWGAQGVQVIGNLFHDNGSAKGAIENDVFLEVNHGPLLMANNILLSEQGIYQKSQGIANVHNLISGTIGGGKDERKTYYYKPHETVSLGKILNEGGNWSWYNNLLLNKASLKKWNDPKLPIKYDGNVFTKGTEAALDDTGALLDTQFSPDVKLIQKSDGWYLSMNVSSDWVNKYKRKLVSTQVLDKATIPNQSFTNPDGSSLKIDYDYLNHKRNVANPFPGPIEFSNSGRQEVKVWPK</sequence>
<feature type="domain" description="DUF1565" evidence="6">
    <location>
        <begin position="30"/>
        <end position="70"/>
    </location>
</feature>
<proteinExistence type="predicted"/>
<dbReference type="SUPFAM" id="SSF49785">
    <property type="entry name" value="Galactose-binding domain-like"/>
    <property type="match status" value="1"/>
</dbReference>
<dbReference type="GO" id="GO:0030246">
    <property type="term" value="F:carbohydrate binding"/>
    <property type="evidence" value="ECO:0007669"/>
    <property type="project" value="InterPro"/>
</dbReference>
<dbReference type="InterPro" id="IPR005084">
    <property type="entry name" value="CBM6"/>
</dbReference>